<name>E9H2Q7_DAPPU</name>
<dbReference type="KEGG" id="dpx:DAPPUDRAFT_324794"/>
<dbReference type="AlphaFoldDB" id="E9H2Q7"/>
<evidence type="ECO:0000313" key="3">
    <source>
        <dbReference type="Proteomes" id="UP000000305"/>
    </source>
</evidence>
<keyword evidence="1" id="KW-0472">Membrane</keyword>
<accession>E9H2Q7</accession>
<evidence type="ECO:0000313" key="2">
    <source>
        <dbReference type="EMBL" id="EFX74018.1"/>
    </source>
</evidence>
<reference evidence="2 3" key="1">
    <citation type="journal article" date="2011" name="Science">
        <title>The ecoresponsive genome of Daphnia pulex.</title>
        <authorList>
            <person name="Colbourne J.K."/>
            <person name="Pfrender M.E."/>
            <person name="Gilbert D."/>
            <person name="Thomas W.K."/>
            <person name="Tucker A."/>
            <person name="Oakley T.H."/>
            <person name="Tokishita S."/>
            <person name="Aerts A."/>
            <person name="Arnold G.J."/>
            <person name="Basu M.K."/>
            <person name="Bauer D.J."/>
            <person name="Caceres C.E."/>
            <person name="Carmel L."/>
            <person name="Casola C."/>
            <person name="Choi J.H."/>
            <person name="Detter J.C."/>
            <person name="Dong Q."/>
            <person name="Dusheyko S."/>
            <person name="Eads B.D."/>
            <person name="Frohlich T."/>
            <person name="Geiler-Samerotte K.A."/>
            <person name="Gerlach D."/>
            <person name="Hatcher P."/>
            <person name="Jogdeo S."/>
            <person name="Krijgsveld J."/>
            <person name="Kriventseva E.V."/>
            <person name="Kultz D."/>
            <person name="Laforsch C."/>
            <person name="Lindquist E."/>
            <person name="Lopez J."/>
            <person name="Manak J.R."/>
            <person name="Muller J."/>
            <person name="Pangilinan J."/>
            <person name="Patwardhan R.P."/>
            <person name="Pitluck S."/>
            <person name="Pritham E.J."/>
            <person name="Rechtsteiner A."/>
            <person name="Rho M."/>
            <person name="Rogozin I.B."/>
            <person name="Sakarya O."/>
            <person name="Salamov A."/>
            <person name="Schaack S."/>
            <person name="Shapiro H."/>
            <person name="Shiga Y."/>
            <person name="Skalitzky C."/>
            <person name="Smith Z."/>
            <person name="Souvorov A."/>
            <person name="Sung W."/>
            <person name="Tang Z."/>
            <person name="Tsuchiya D."/>
            <person name="Tu H."/>
            <person name="Vos H."/>
            <person name="Wang M."/>
            <person name="Wolf Y.I."/>
            <person name="Yamagata H."/>
            <person name="Yamada T."/>
            <person name="Ye Y."/>
            <person name="Shaw J.R."/>
            <person name="Andrews J."/>
            <person name="Crease T.J."/>
            <person name="Tang H."/>
            <person name="Lucas S.M."/>
            <person name="Robertson H.M."/>
            <person name="Bork P."/>
            <person name="Koonin E.V."/>
            <person name="Zdobnov E.M."/>
            <person name="Grigoriev I.V."/>
            <person name="Lynch M."/>
            <person name="Boore J.L."/>
        </authorList>
    </citation>
    <scope>NUCLEOTIDE SEQUENCE [LARGE SCALE GENOMIC DNA]</scope>
</reference>
<keyword evidence="3" id="KW-1185">Reference proteome</keyword>
<dbReference type="EMBL" id="GL732586">
    <property type="protein sequence ID" value="EFX74018.1"/>
    <property type="molecule type" value="Genomic_DNA"/>
</dbReference>
<organism evidence="2 3">
    <name type="scientific">Daphnia pulex</name>
    <name type="common">Water flea</name>
    <dbReference type="NCBI Taxonomy" id="6669"/>
    <lineage>
        <taxon>Eukaryota</taxon>
        <taxon>Metazoa</taxon>
        <taxon>Ecdysozoa</taxon>
        <taxon>Arthropoda</taxon>
        <taxon>Crustacea</taxon>
        <taxon>Branchiopoda</taxon>
        <taxon>Diplostraca</taxon>
        <taxon>Cladocera</taxon>
        <taxon>Anomopoda</taxon>
        <taxon>Daphniidae</taxon>
        <taxon>Daphnia</taxon>
    </lineage>
</organism>
<dbReference type="InParanoid" id="E9H2Q7"/>
<keyword evidence="1" id="KW-1133">Transmembrane helix</keyword>
<dbReference type="Proteomes" id="UP000000305">
    <property type="component" value="Unassembled WGS sequence"/>
</dbReference>
<protein>
    <submittedName>
        <fullName evidence="2">Uncharacterized protein</fullName>
    </submittedName>
</protein>
<feature type="transmembrane region" description="Helical" evidence="1">
    <location>
        <begin position="12"/>
        <end position="28"/>
    </location>
</feature>
<dbReference type="HOGENOM" id="CLU_2514970_0_0_1"/>
<keyword evidence="1" id="KW-0812">Transmembrane</keyword>
<proteinExistence type="predicted"/>
<evidence type="ECO:0000256" key="1">
    <source>
        <dbReference type="SAM" id="Phobius"/>
    </source>
</evidence>
<sequence>MHCDFERATMNALAEVIIGIICGCYYHYCQTLHRRVTEVCLLGREYHSVPLVKKIVKLLGSLPYLHPTTLNQGFGGNYIDYVTKI</sequence>
<gene>
    <name evidence="2" type="ORF">DAPPUDRAFT_324794</name>
</gene>